<evidence type="ECO:0000256" key="1">
    <source>
        <dbReference type="SAM" id="MobiDB-lite"/>
    </source>
</evidence>
<dbReference type="AlphaFoldDB" id="A0A177T1A0"/>
<sequence length="199" mass="20847">MDAIIKFGASFFGAGAGAAAEPAGPPEAPSMPIVAIRVARVLLDAAEEYYRARRATEGAPAPAINLAVPAVPAVPAAPPASPVRAPSPPMPAPAAPPAEAPQAAPLPGGARRRRHSEGENGNRRIARFGVEEASFKALEFLCLRAMAALTDAGARNITAQAVFDWLTQEGFAVEERQVQNALFRSKLIIYTNNFGWALV</sequence>
<evidence type="ECO:0000313" key="2">
    <source>
        <dbReference type="EMBL" id="KAE8236997.1"/>
    </source>
</evidence>
<protein>
    <submittedName>
        <fullName evidence="2">Uncharacterized protein</fullName>
    </submittedName>
</protein>
<gene>
    <name evidence="2" type="ORF">A4X13_0g8957</name>
</gene>
<keyword evidence="3" id="KW-1185">Reference proteome</keyword>
<dbReference type="EMBL" id="LWDF02001975">
    <property type="protein sequence ID" value="KAE8236997.1"/>
    <property type="molecule type" value="Genomic_DNA"/>
</dbReference>
<proteinExistence type="predicted"/>
<feature type="compositionally biased region" description="Pro residues" evidence="1">
    <location>
        <begin position="77"/>
        <end position="99"/>
    </location>
</feature>
<evidence type="ECO:0000313" key="3">
    <source>
        <dbReference type="Proteomes" id="UP000077521"/>
    </source>
</evidence>
<name>A0A177T1A0_9BASI</name>
<reference evidence="2" key="1">
    <citation type="submission" date="2016-04" db="EMBL/GenBank/DDBJ databases">
        <authorList>
            <person name="Nguyen H.D."/>
            <person name="Samba Siva P."/>
            <person name="Cullis J."/>
            <person name="Levesque C.A."/>
            <person name="Hambleton S."/>
        </authorList>
    </citation>
    <scope>NUCLEOTIDE SEQUENCE</scope>
    <source>
        <strain evidence="2">DAOMC 236416</strain>
    </source>
</reference>
<feature type="compositionally biased region" description="Low complexity" evidence="1">
    <location>
        <begin position="100"/>
        <end position="109"/>
    </location>
</feature>
<organism evidence="2 3">
    <name type="scientific">Tilletia indica</name>
    <dbReference type="NCBI Taxonomy" id="43049"/>
    <lineage>
        <taxon>Eukaryota</taxon>
        <taxon>Fungi</taxon>
        <taxon>Dikarya</taxon>
        <taxon>Basidiomycota</taxon>
        <taxon>Ustilaginomycotina</taxon>
        <taxon>Exobasidiomycetes</taxon>
        <taxon>Tilletiales</taxon>
        <taxon>Tilletiaceae</taxon>
        <taxon>Tilletia</taxon>
    </lineage>
</organism>
<dbReference type="Proteomes" id="UP000077521">
    <property type="component" value="Unassembled WGS sequence"/>
</dbReference>
<comment type="caution">
    <text evidence="2">The sequence shown here is derived from an EMBL/GenBank/DDBJ whole genome shotgun (WGS) entry which is preliminary data.</text>
</comment>
<reference evidence="2" key="2">
    <citation type="journal article" date="2019" name="IMA Fungus">
        <title>Genome sequencing and comparison of five Tilletia species to identify candidate genes for the detection of regulated species infecting wheat.</title>
        <authorList>
            <person name="Nguyen H.D.T."/>
            <person name="Sultana T."/>
            <person name="Kesanakurti P."/>
            <person name="Hambleton S."/>
        </authorList>
    </citation>
    <scope>NUCLEOTIDE SEQUENCE</scope>
    <source>
        <strain evidence="2">DAOMC 236416</strain>
    </source>
</reference>
<feature type="region of interest" description="Disordered" evidence="1">
    <location>
        <begin position="77"/>
        <end position="123"/>
    </location>
</feature>
<accession>A0A177T1A0</accession>